<evidence type="ECO:0000256" key="1">
    <source>
        <dbReference type="SAM" id="Phobius"/>
    </source>
</evidence>
<feature type="transmembrane region" description="Helical" evidence="1">
    <location>
        <begin position="44"/>
        <end position="62"/>
    </location>
</feature>
<accession>A0A1I7MUW0</accession>
<dbReference type="EMBL" id="FPCH01000001">
    <property type="protein sequence ID" value="SFV26184.1"/>
    <property type="molecule type" value="Genomic_DNA"/>
</dbReference>
<dbReference type="AlphaFoldDB" id="A0A1I7MUW0"/>
<evidence type="ECO:0008006" key="4">
    <source>
        <dbReference type="Google" id="ProtNLM"/>
    </source>
</evidence>
<dbReference type="Proteomes" id="UP000199423">
    <property type="component" value="Unassembled WGS sequence"/>
</dbReference>
<evidence type="ECO:0000313" key="3">
    <source>
        <dbReference type="Proteomes" id="UP000199423"/>
    </source>
</evidence>
<keyword evidence="3" id="KW-1185">Reference proteome</keyword>
<protein>
    <recommendedName>
        <fullName evidence="4">Sulphur transport domain-containing protein</fullName>
    </recommendedName>
</protein>
<dbReference type="InterPro" id="IPR046513">
    <property type="entry name" value="DUF6691"/>
</dbReference>
<dbReference type="Pfam" id="PF20398">
    <property type="entry name" value="DUF6691"/>
    <property type="match status" value="1"/>
</dbReference>
<evidence type="ECO:0000313" key="2">
    <source>
        <dbReference type="EMBL" id="SFV26184.1"/>
    </source>
</evidence>
<organism evidence="2 3">
    <name type="scientific">Hyphomicrobium facile</name>
    <dbReference type="NCBI Taxonomy" id="51670"/>
    <lineage>
        <taxon>Bacteria</taxon>
        <taxon>Pseudomonadati</taxon>
        <taxon>Pseudomonadota</taxon>
        <taxon>Alphaproteobacteria</taxon>
        <taxon>Hyphomicrobiales</taxon>
        <taxon>Hyphomicrobiaceae</taxon>
        <taxon>Hyphomicrobium</taxon>
    </lineage>
</organism>
<keyword evidence="1" id="KW-0812">Transmembrane</keyword>
<keyword evidence="1" id="KW-1133">Transmembrane helix</keyword>
<proteinExistence type="predicted"/>
<reference evidence="3" key="1">
    <citation type="submission" date="2016-10" db="EMBL/GenBank/DDBJ databases">
        <authorList>
            <person name="Varghese N."/>
            <person name="Submissions S."/>
        </authorList>
    </citation>
    <scope>NUCLEOTIDE SEQUENCE [LARGE SCALE GENOMIC DNA]</scope>
    <source>
        <strain evidence="3">DSM 1565</strain>
    </source>
</reference>
<sequence length="144" mass="15120">MTRENVLALLSGVLFGAGLAISGMIDPARVRAFLDVTGNWDPTLGFVMGGALLPMAVAWQVAKRLRKPLVSNDFHLPSTSDVDWRLISGAAIFGIGWGLAGICPGPGIAALAVQPMSALLFVLAMAAGMRLHSFIFSARSLSRA</sequence>
<name>A0A1I7MUW0_9HYPH</name>
<dbReference type="OrthoDB" id="9790409at2"/>
<gene>
    <name evidence="2" type="ORF">SAMN04488557_0364</name>
</gene>
<feature type="transmembrane region" description="Helical" evidence="1">
    <location>
        <begin position="82"/>
        <end position="102"/>
    </location>
</feature>
<feature type="transmembrane region" description="Helical" evidence="1">
    <location>
        <begin position="108"/>
        <end position="129"/>
    </location>
</feature>
<keyword evidence="1" id="KW-0472">Membrane</keyword>
<dbReference type="STRING" id="51670.SAMN04488557_0364"/>
<dbReference type="RefSeq" id="WP_092863376.1">
    <property type="nucleotide sequence ID" value="NZ_FPCH01000001.1"/>
</dbReference>